<dbReference type="InterPro" id="IPR010862">
    <property type="entry name" value="DUF1493"/>
</dbReference>
<accession>A0ABS4P6T2</accession>
<keyword evidence="2" id="KW-1185">Reference proteome</keyword>
<evidence type="ECO:0000313" key="1">
    <source>
        <dbReference type="EMBL" id="MBP2168353.1"/>
    </source>
</evidence>
<protein>
    <recommendedName>
        <fullName evidence="3">DUF1493 family protein</fullName>
    </recommendedName>
</protein>
<evidence type="ECO:0008006" key="3">
    <source>
        <dbReference type="Google" id="ProtNLM"/>
    </source>
</evidence>
<dbReference type="Proteomes" id="UP001195624">
    <property type="component" value="Unassembled WGS sequence"/>
</dbReference>
<gene>
    <name evidence="1" type="ORF">J2125_001545</name>
</gene>
<reference evidence="2" key="1">
    <citation type="submission" date="2023-07" db="EMBL/GenBank/DDBJ databases">
        <title>Genome mining of underrepresented organisms for secondary metabolites.</title>
        <authorList>
            <person name="D'Agostino P.M."/>
        </authorList>
    </citation>
    <scope>NUCLEOTIDE SEQUENCE [LARGE SCALE GENOMIC DNA]</scope>
    <source>
        <strain evidence="2">WS4403</strain>
    </source>
</reference>
<dbReference type="Pfam" id="PF07377">
    <property type="entry name" value="DUF1493"/>
    <property type="match status" value="1"/>
</dbReference>
<name>A0ABS4P6T2_9GAMM</name>
<comment type="caution">
    <text evidence="1">The sequence shown here is derived from an EMBL/GenBank/DDBJ whole genome shotgun (WGS) entry which is preliminary data.</text>
</comment>
<organism evidence="1 2">
    <name type="scientific">Winslowiella toletana</name>
    <dbReference type="NCBI Taxonomy" id="92490"/>
    <lineage>
        <taxon>Bacteria</taxon>
        <taxon>Pseudomonadati</taxon>
        <taxon>Pseudomonadota</taxon>
        <taxon>Gammaproteobacteria</taxon>
        <taxon>Enterobacterales</taxon>
        <taxon>Erwiniaceae</taxon>
        <taxon>Winslowiella</taxon>
    </lineage>
</organism>
<dbReference type="EMBL" id="JAGGMQ010000001">
    <property type="protein sequence ID" value="MBP2168353.1"/>
    <property type="molecule type" value="Genomic_DNA"/>
</dbReference>
<sequence>MVGVLSDDEIVAVILKKLPLVTTITFRKIEIDERSPLQDTFEADDIEQTAEVVFGQFGTDGSSFTLHHYYPWKTKGFFSKKAPEQDKKALTVSMFVESVKAGKWLYD</sequence>
<proteinExistence type="predicted"/>
<evidence type="ECO:0000313" key="2">
    <source>
        <dbReference type="Proteomes" id="UP001195624"/>
    </source>
</evidence>